<evidence type="ECO:0000256" key="1">
    <source>
        <dbReference type="SAM" id="MobiDB-lite"/>
    </source>
</evidence>
<protein>
    <submittedName>
        <fullName evidence="2">Uncharacterized protein</fullName>
    </submittedName>
</protein>
<feature type="compositionally biased region" description="Polar residues" evidence="1">
    <location>
        <begin position="452"/>
        <end position="464"/>
    </location>
</feature>
<feature type="region of interest" description="Disordered" evidence="1">
    <location>
        <begin position="410"/>
        <end position="530"/>
    </location>
</feature>
<proteinExistence type="predicted"/>
<accession>A0A8H5GMM8</accession>
<feature type="compositionally biased region" description="Low complexity" evidence="1">
    <location>
        <begin position="413"/>
        <end position="425"/>
    </location>
</feature>
<gene>
    <name evidence="2" type="ORF">D9758_004369</name>
</gene>
<sequence>MQLEEDWLAPCSAMTTSLLQMNVLPDPSHFVDNLCTQLFLTDTQNMDLQAAVQLGHRLDRGSLLLQLVTQANIFRLQNTVDKLLTQDTSTVTVLQDFKNQVTDNWIPNEDDKAKVAKAIREALTDPHRTSFAKAGDDIFNKLELGKNTLKLCHAFKSPKRRESFRKYVRKTTNNYKGTLRSQLFETTLGKKKKGLHSAVIKLEATLKVTHNEAQRVKFTCRVALWRRYIRDIIANSTPTQTKRLRGDTEESSAAPEASSDTEESSSKLDSFWSGFDSWLAGLSKKMGSNIESAAWRRYLDETAKLDEKESSASIAAPALLASTSIFRAVTLPTTNTHPQPDNATTSFFEEQDKRMDTAGDIEELQVYEARMVAGNRTRHPLYSPTLSSHNSPHPGSSLSFGTRFHQPAARWNSGSVSSSRGHTSSPMYPFNDESFLSSPGPETSGAPPITSFLFSPSPNDSSIRNRPYGSGTREHHRSISGVSSSLSPPLSSPLSSSFSSSVSSSHAEGWSNGSTAASGAHSAGPRRPWE</sequence>
<dbReference type="Proteomes" id="UP000559256">
    <property type="component" value="Unassembled WGS sequence"/>
</dbReference>
<name>A0A8H5GMM8_9AGAR</name>
<comment type="caution">
    <text evidence="2">The sequence shown here is derived from an EMBL/GenBank/DDBJ whole genome shotgun (WGS) entry which is preliminary data.</text>
</comment>
<dbReference type="AlphaFoldDB" id="A0A8H5GMM8"/>
<feature type="compositionally biased region" description="Low complexity" evidence="1">
    <location>
        <begin position="479"/>
        <end position="523"/>
    </location>
</feature>
<keyword evidence="3" id="KW-1185">Reference proteome</keyword>
<dbReference type="EMBL" id="JAACJM010000017">
    <property type="protein sequence ID" value="KAF5367923.1"/>
    <property type="molecule type" value="Genomic_DNA"/>
</dbReference>
<evidence type="ECO:0000313" key="3">
    <source>
        <dbReference type="Proteomes" id="UP000559256"/>
    </source>
</evidence>
<reference evidence="2 3" key="1">
    <citation type="journal article" date="2020" name="ISME J.">
        <title>Uncovering the hidden diversity of litter-decomposition mechanisms in mushroom-forming fungi.</title>
        <authorList>
            <person name="Floudas D."/>
            <person name="Bentzer J."/>
            <person name="Ahren D."/>
            <person name="Johansson T."/>
            <person name="Persson P."/>
            <person name="Tunlid A."/>
        </authorList>
    </citation>
    <scope>NUCLEOTIDE SEQUENCE [LARGE SCALE GENOMIC DNA]</scope>
    <source>
        <strain evidence="2 3">CBS 291.85</strain>
    </source>
</reference>
<feature type="region of interest" description="Disordered" evidence="1">
    <location>
        <begin position="240"/>
        <end position="268"/>
    </location>
</feature>
<organism evidence="2 3">
    <name type="scientific">Tetrapyrgos nigripes</name>
    <dbReference type="NCBI Taxonomy" id="182062"/>
    <lineage>
        <taxon>Eukaryota</taxon>
        <taxon>Fungi</taxon>
        <taxon>Dikarya</taxon>
        <taxon>Basidiomycota</taxon>
        <taxon>Agaricomycotina</taxon>
        <taxon>Agaricomycetes</taxon>
        <taxon>Agaricomycetidae</taxon>
        <taxon>Agaricales</taxon>
        <taxon>Marasmiineae</taxon>
        <taxon>Marasmiaceae</taxon>
        <taxon>Tetrapyrgos</taxon>
    </lineage>
</organism>
<evidence type="ECO:0000313" key="2">
    <source>
        <dbReference type="EMBL" id="KAF5367923.1"/>
    </source>
</evidence>